<accession>A0A8T0H3W0</accession>
<protein>
    <submittedName>
        <fullName evidence="2">Uncharacterized protein</fullName>
    </submittedName>
</protein>
<feature type="transmembrane region" description="Helical" evidence="1">
    <location>
        <begin position="12"/>
        <end position="34"/>
    </location>
</feature>
<keyword evidence="1" id="KW-0472">Membrane</keyword>
<keyword evidence="3" id="KW-1185">Reference proteome</keyword>
<reference evidence="2" key="1">
    <citation type="submission" date="2020-06" db="EMBL/GenBank/DDBJ databases">
        <title>WGS assembly of Ceratodon purpureus strain R40.</title>
        <authorList>
            <person name="Carey S.B."/>
            <person name="Jenkins J."/>
            <person name="Shu S."/>
            <person name="Lovell J.T."/>
            <person name="Sreedasyam A."/>
            <person name="Maumus F."/>
            <person name="Tiley G.P."/>
            <person name="Fernandez-Pozo N."/>
            <person name="Barry K."/>
            <person name="Chen C."/>
            <person name="Wang M."/>
            <person name="Lipzen A."/>
            <person name="Daum C."/>
            <person name="Saski C.A."/>
            <person name="Payton A.C."/>
            <person name="Mcbreen J.C."/>
            <person name="Conrad R.E."/>
            <person name="Kollar L.M."/>
            <person name="Olsson S."/>
            <person name="Huttunen S."/>
            <person name="Landis J.B."/>
            <person name="Wickett N.J."/>
            <person name="Johnson M.G."/>
            <person name="Rensing S.A."/>
            <person name="Grimwood J."/>
            <person name="Schmutz J."/>
            <person name="Mcdaniel S.F."/>
        </authorList>
    </citation>
    <scope>NUCLEOTIDE SEQUENCE</scope>
    <source>
        <strain evidence="2">R40</strain>
    </source>
</reference>
<comment type="caution">
    <text evidence="2">The sequence shown here is derived from an EMBL/GenBank/DDBJ whole genome shotgun (WGS) entry which is preliminary data.</text>
</comment>
<keyword evidence="1" id="KW-0812">Transmembrane</keyword>
<organism evidence="2 3">
    <name type="scientific">Ceratodon purpureus</name>
    <name type="common">Fire moss</name>
    <name type="synonym">Dicranum purpureum</name>
    <dbReference type="NCBI Taxonomy" id="3225"/>
    <lineage>
        <taxon>Eukaryota</taxon>
        <taxon>Viridiplantae</taxon>
        <taxon>Streptophyta</taxon>
        <taxon>Embryophyta</taxon>
        <taxon>Bryophyta</taxon>
        <taxon>Bryophytina</taxon>
        <taxon>Bryopsida</taxon>
        <taxon>Dicranidae</taxon>
        <taxon>Pseudoditrichales</taxon>
        <taxon>Ditrichaceae</taxon>
        <taxon>Ceratodon</taxon>
    </lineage>
</organism>
<dbReference type="EMBL" id="CM026428">
    <property type="protein sequence ID" value="KAG0566000.1"/>
    <property type="molecule type" value="Genomic_DNA"/>
</dbReference>
<evidence type="ECO:0000313" key="2">
    <source>
        <dbReference type="EMBL" id="KAG0566000.1"/>
    </source>
</evidence>
<keyword evidence="1" id="KW-1133">Transmembrane helix</keyword>
<dbReference type="Proteomes" id="UP000822688">
    <property type="component" value="Chromosome 7"/>
</dbReference>
<proteinExistence type="predicted"/>
<evidence type="ECO:0000313" key="3">
    <source>
        <dbReference type="Proteomes" id="UP000822688"/>
    </source>
</evidence>
<gene>
    <name evidence="2" type="ORF">KC19_7G030400</name>
</gene>
<evidence type="ECO:0000256" key="1">
    <source>
        <dbReference type="SAM" id="Phobius"/>
    </source>
</evidence>
<name>A0A8T0H3W0_CERPU</name>
<sequence length="85" mass="9162">MDAWVKDVLQPLLIAILATAIGSGSVFVLCVFLCKFMMKWWQSRAGEAALRGRTSDADSGHQPLPQADAAHDVEMGPFNGEAVIC</sequence>
<dbReference type="AlphaFoldDB" id="A0A8T0H3W0"/>